<proteinExistence type="predicted"/>
<feature type="transmembrane region" description="Helical" evidence="1">
    <location>
        <begin position="181"/>
        <end position="198"/>
    </location>
</feature>
<keyword evidence="1" id="KW-0472">Membrane</keyword>
<dbReference type="RefSeq" id="WP_090594028.1">
    <property type="nucleotide sequence ID" value="NZ_LT629688.1"/>
</dbReference>
<name>A0A1G7A4I4_9ACTN</name>
<keyword evidence="1" id="KW-0812">Transmembrane</keyword>
<dbReference type="EMBL" id="LT629688">
    <property type="protein sequence ID" value="SDE09828.1"/>
    <property type="molecule type" value="Genomic_DNA"/>
</dbReference>
<sequence length="208" mass="22121">MKTLTSLRTVLRENWRTYLVINAATYGALVAMMIATSLVPRLREGGLEGSTAFGNLPGLSAVTDAYAAGDVVQAALLTFLANLLLAAVLTTTLPSLVIPFLGVVATVGRAGLIGMWLAPGSPGEALALIPHAPVVVVEFQAYVLAALGSVILWRRTTTYRRRGLPSAWAGYREGLRANARLYPVIIGVLLLTAGYEAVEVIHLMPLLR</sequence>
<evidence type="ECO:0000313" key="3">
    <source>
        <dbReference type="Proteomes" id="UP000198546"/>
    </source>
</evidence>
<feature type="transmembrane region" description="Helical" evidence="1">
    <location>
        <begin position="96"/>
        <end position="118"/>
    </location>
</feature>
<gene>
    <name evidence="2" type="ORF">SAMN04489747_2506</name>
</gene>
<organism evidence="2 3">
    <name type="scientific">Auraticoccus monumenti</name>
    <dbReference type="NCBI Taxonomy" id="675864"/>
    <lineage>
        <taxon>Bacteria</taxon>
        <taxon>Bacillati</taxon>
        <taxon>Actinomycetota</taxon>
        <taxon>Actinomycetes</taxon>
        <taxon>Propionibacteriales</taxon>
        <taxon>Propionibacteriaceae</taxon>
        <taxon>Auraticoccus</taxon>
    </lineage>
</organism>
<reference evidence="2 3" key="1">
    <citation type="submission" date="2016-10" db="EMBL/GenBank/DDBJ databases">
        <authorList>
            <person name="de Groot N.N."/>
        </authorList>
    </citation>
    <scope>NUCLEOTIDE SEQUENCE [LARGE SCALE GENOMIC DNA]</scope>
    <source>
        <strain evidence="2 3">MON 2.2</strain>
    </source>
</reference>
<feature type="transmembrane region" description="Helical" evidence="1">
    <location>
        <begin position="71"/>
        <end position="89"/>
    </location>
</feature>
<evidence type="ECO:0008006" key="4">
    <source>
        <dbReference type="Google" id="ProtNLM"/>
    </source>
</evidence>
<evidence type="ECO:0000256" key="1">
    <source>
        <dbReference type="SAM" id="Phobius"/>
    </source>
</evidence>
<evidence type="ECO:0000313" key="2">
    <source>
        <dbReference type="EMBL" id="SDE09828.1"/>
    </source>
</evidence>
<dbReference type="Proteomes" id="UP000198546">
    <property type="component" value="Chromosome i"/>
</dbReference>
<keyword evidence="3" id="KW-1185">Reference proteome</keyword>
<dbReference type="AlphaFoldDB" id="A0A1G7A4I4"/>
<feature type="transmembrane region" description="Helical" evidence="1">
    <location>
        <begin position="20"/>
        <end position="39"/>
    </location>
</feature>
<keyword evidence="1" id="KW-1133">Transmembrane helix</keyword>
<accession>A0A1G7A4I4</accession>
<feature type="transmembrane region" description="Helical" evidence="1">
    <location>
        <begin position="130"/>
        <end position="153"/>
    </location>
</feature>
<dbReference type="OrthoDB" id="571348at2"/>
<protein>
    <recommendedName>
        <fullName evidence="4">Stage II sporulation protein M</fullName>
    </recommendedName>
</protein>